<organism evidence="3 5">
    <name type="scientific">Bursaphelenchus xylophilus</name>
    <name type="common">Pinewood nematode worm</name>
    <name type="synonym">Aphelenchoides xylophilus</name>
    <dbReference type="NCBI Taxonomy" id="6326"/>
    <lineage>
        <taxon>Eukaryota</taxon>
        <taxon>Metazoa</taxon>
        <taxon>Ecdysozoa</taxon>
        <taxon>Nematoda</taxon>
        <taxon>Chromadorea</taxon>
        <taxon>Rhabditida</taxon>
        <taxon>Tylenchina</taxon>
        <taxon>Tylenchomorpha</taxon>
        <taxon>Aphelenchoidea</taxon>
        <taxon>Aphelenchoididae</taxon>
        <taxon>Bursaphelenchus</taxon>
    </lineage>
</organism>
<keyword evidence="4" id="KW-1185">Reference proteome</keyword>
<keyword evidence="1" id="KW-0472">Membrane</keyword>
<feature type="transmembrane region" description="Helical" evidence="1">
    <location>
        <begin position="119"/>
        <end position="140"/>
    </location>
</feature>
<sequence>MFYNYTHEPEKFVDLNNNKMCFIFIACVHLMFMVVLVLSYGKDFIRACKFSIILFSFVSIGEKVVSIAFYFHYEYLTWKEEASELNTSLFAVLVRVTCHTALAIMMVGELATSKGKKVASLPFCVIIFVAQFLSISWFFNTEVKEEIHDKEAFLLLTTTSVFNMTLLTVFCLYLGFPSEKTKRVNKIVGFHAIIDILHNFLIQCLLATNNPVHPSALILVNYAKDLFFMFIYVVRVMNASIVEVSDADSISSVSHEDLDITIVDTPRSEVEMVKY</sequence>
<evidence type="ECO:0000256" key="1">
    <source>
        <dbReference type="SAM" id="Phobius"/>
    </source>
</evidence>
<feature type="transmembrane region" description="Helical" evidence="1">
    <location>
        <begin position="52"/>
        <end position="73"/>
    </location>
</feature>
<dbReference type="EMBL" id="CAJFCV020000003">
    <property type="protein sequence ID" value="CAG9108990.1"/>
    <property type="molecule type" value="Genomic_DNA"/>
</dbReference>
<dbReference type="Proteomes" id="UP000582659">
    <property type="component" value="Unassembled WGS sequence"/>
</dbReference>
<dbReference type="EMBL" id="CAJFDI010000003">
    <property type="protein sequence ID" value="CAD5222029.1"/>
    <property type="molecule type" value="Genomic_DNA"/>
</dbReference>
<dbReference type="OrthoDB" id="10373452at2759"/>
<keyword evidence="1" id="KW-0812">Transmembrane</keyword>
<reference evidence="2" key="2">
    <citation type="submission" date="2020-09" db="EMBL/GenBank/DDBJ databases">
        <authorList>
            <person name="Kikuchi T."/>
        </authorList>
    </citation>
    <scope>NUCLEOTIDE SEQUENCE</scope>
    <source>
        <strain evidence="2">Ka4C1</strain>
    </source>
</reference>
<proteinExistence type="predicted"/>
<reference evidence="5" key="1">
    <citation type="submission" date="2016-11" db="UniProtKB">
        <authorList>
            <consortium name="WormBaseParasite"/>
        </authorList>
    </citation>
    <scope>IDENTIFICATION</scope>
</reference>
<feature type="transmembrane region" description="Helical" evidence="1">
    <location>
        <begin position="85"/>
        <end position="107"/>
    </location>
</feature>
<dbReference type="WBParaSite" id="BXY_0638500.1">
    <property type="protein sequence ID" value="BXY_0638500.1"/>
    <property type="gene ID" value="BXY_0638500"/>
</dbReference>
<dbReference type="AlphaFoldDB" id="A0A1I7S062"/>
<feature type="transmembrane region" description="Helical" evidence="1">
    <location>
        <begin position="20"/>
        <end position="40"/>
    </location>
</feature>
<evidence type="ECO:0000313" key="3">
    <source>
        <dbReference type="Proteomes" id="UP000095284"/>
    </source>
</evidence>
<evidence type="ECO:0000313" key="2">
    <source>
        <dbReference type="EMBL" id="CAD5222029.1"/>
    </source>
</evidence>
<gene>
    <name evidence="2" type="ORF">BXYJ_LOCUS6997</name>
</gene>
<dbReference type="Proteomes" id="UP000095284">
    <property type="component" value="Unplaced"/>
</dbReference>
<accession>A0A1I7S062</accession>
<keyword evidence="1" id="KW-1133">Transmembrane helix</keyword>
<protein>
    <submittedName>
        <fullName evidence="2">(pine wood nematode) hypothetical protein</fullName>
    </submittedName>
</protein>
<name>A0A1I7S062_BURXY</name>
<evidence type="ECO:0000313" key="5">
    <source>
        <dbReference type="WBParaSite" id="BXY_0638500.1"/>
    </source>
</evidence>
<evidence type="ECO:0000313" key="4">
    <source>
        <dbReference type="Proteomes" id="UP000659654"/>
    </source>
</evidence>
<feature type="transmembrane region" description="Helical" evidence="1">
    <location>
        <begin position="152"/>
        <end position="176"/>
    </location>
</feature>
<dbReference type="Proteomes" id="UP000659654">
    <property type="component" value="Unassembled WGS sequence"/>
</dbReference>